<dbReference type="RefSeq" id="XP_031563312.1">
    <property type="nucleotide sequence ID" value="XM_031707452.1"/>
</dbReference>
<dbReference type="InParanoid" id="A0A6P8ICA8"/>
<evidence type="ECO:0000313" key="11">
    <source>
        <dbReference type="Proteomes" id="UP000515163"/>
    </source>
</evidence>
<dbReference type="Pfam" id="PF00790">
    <property type="entry name" value="VHS"/>
    <property type="match status" value="1"/>
</dbReference>
<dbReference type="SMART" id="SM00326">
    <property type="entry name" value="SH3"/>
    <property type="match status" value="1"/>
</dbReference>
<organism evidence="11 12">
    <name type="scientific">Actinia tenebrosa</name>
    <name type="common">Australian red waratah sea anemone</name>
    <dbReference type="NCBI Taxonomy" id="6105"/>
    <lineage>
        <taxon>Eukaryota</taxon>
        <taxon>Metazoa</taxon>
        <taxon>Cnidaria</taxon>
        <taxon>Anthozoa</taxon>
        <taxon>Hexacorallia</taxon>
        <taxon>Actiniaria</taxon>
        <taxon>Actiniidae</taxon>
        <taxon>Actinia</taxon>
    </lineage>
</organism>
<evidence type="ECO:0000313" key="12">
    <source>
        <dbReference type="RefSeq" id="XP_031563312.1"/>
    </source>
</evidence>
<dbReference type="GeneID" id="116298874"/>
<feature type="region of interest" description="Disordered" evidence="8">
    <location>
        <begin position="461"/>
        <end position="550"/>
    </location>
</feature>
<evidence type="ECO:0000259" key="10">
    <source>
        <dbReference type="PROSITE" id="PS50179"/>
    </source>
</evidence>
<gene>
    <name evidence="12" type="primary">LOC116298874</name>
</gene>
<dbReference type="CDD" id="cd11964">
    <property type="entry name" value="SH3_STAM1"/>
    <property type="match status" value="1"/>
</dbReference>
<evidence type="ECO:0000256" key="1">
    <source>
        <dbReference type="ARBA" id="ARBA00004177"/>
    </source>
</evidence>
<dbReference type="Gene3D" id="1.25.40.90">
    <property type="match status" value="1"/>
</dbReference>
<dbReference type="FunFam" id="1.25.40.90:FF:000009">
    <property type="entry name" value="Putative signal transducing adapter molecule 1"/>
    <property type="match status" value="1"/>
</dbReference>
<dbReference type="PANTHER" id="PTHR45929:SF3">
    <property type="entry name" value="JAK PATHWAY SIGNAL TRANSDUCTION ADAPTOR MOLECULE"/>
    <property type="match status" value="1"/>
</dbReference>
<feature type="region of interest" description="Disordered" evidence="8">
    <location>
        <begin position="142"/>
        <end position="180"/>
    </location>
</feature>
<evidence type="ECO:0000256" key="5">
    <source>
        <dbReference type="ARBA" id="ARBA00022753"/>
    </source>
</evidence>
<dbReference type="Gene3D" id="2.30.30.40">
    <property type="entry name" value="SH3 Domains"/>
    <property type="match status" value="1"/>
</dbReference>
<dbReference type="FunFam" id="2.30.30.40:FF:000072">
    <property type="entry name" value="Unconventional Myosin IB"/>
    <property type="match status" value="1"/>
</dbReference>
<dbReference type="Gene3D" id="1.20.5.1940">
    <property type="match status" value="1"/>
</dbReference>
<evidence type="ECO:0000259" key="9">
    <source>
        <dbReference type="PROSITE" id="PS50002"/>
    </source>
</evidence>
<evidence type="ECO:0000256" key="7">
    <source>
        <dbReference type="PROSITE-ProRule" id="PRU00192"/>
    </source>
</evidence>
<comment type="similarity">
    <text evidence="2">Belongs to the STAM family.</text>
</comment>
<comment type="subcellular location">
    <subcellularLocation>
        <location evidence="1">Endosome</location>
    </subcellularLocation>
</comment>
<feature type="compositionally biased region" description="Low complexity" evidence="8">
    <location>
        <begin position="486"/>
        <end position="506"/>
    </location>
</feature>
<dbReference type="InterPro" id="IPR036028">
    <property type="entry name" value="SH3-like_dom_sf"/>
</dbReference>
<dbReference type="InterPro" id="IPR008942">
    <property type="entry name" value="ENTH_VHS"/>
</dbReference>
<dbReference type="AlphaFoldDB" id="A0A6P8ICA8"/>
<dbReference type="GO" id="GO:0033565">
    <property type="term" value="C:ESCRT-0 complex"/>
    <property type="evidence" value="ECO:0007669"/>
    <property type="project" value="TreeGrafter"/>
</dbReference>
<name>A0A6P8ICA8_ACTTE</name>
<sequence length="550" mass="60910">MPLFTSSSSYDAEVEKATSELNTTEDWQLIMEICDRIPRETTGPKDALRSIMKRVNNRNPHIAMQALTLLSACVNNCGKVFHLEICSREFVSEAKTILQSRTHPKVLEKFKEIIVEMIGIFNDDSQLSLVSTMRDQLAADGVEFPSSSKSSPNTSSKSSKSSSSSSPSRGSSALSSKEDEDLAKAIQLSLREAEESKPKVSSLYPSVMDSSSSYYAPVRKSQSKKKVKALYDFEAAEDNELTFKAGDIISVLDDSDANWWKGEMRDVTGLFPSNFVTSDLSEPKAKVEKKKRVRWADTPAGNQELQKQQAPAVKPEINEEKIEQCITMLKGACVENDDEQEDTIIDLEVACQQMEKIVDEKIENSKTKHQDLSSLNEQYLQALALYQKLMKEPIPIPPTPTPTPTMPAGYGALPRSAAGAGYQQQTMNGYQPPQYQQMYAPQVPAGYSQISYPMAAQPSMNAAYSSQGPGVPSYPAGTITTTPSITQGYPQPPQQYVTQQQMHTPQHGVPQEYAPQGPMQQYQPQPHPGGYGSFQHQPQHQMVYSQPQLL</sequence>
<dbReference type="PRINTS" id="PR00452">
    <property type="entry name" value="SH3DOMAIN"/>
</dbReference>
<dbReference type="InterPro" id="IPR035657">
    <property type="entry name" value="STAM1_SH3"/>
</dbReference>
<feature type="compositionally biased region" description="Low complexity" evidence="8">
    <location>
        <begin position="515"/>
        <end position="524"/>
    </location>
</feature>
<dbReference type="InterPro" id="IPR001452">
    <property type="entry name" value="SH3_domain"/>
</dbReference>
<feature type="compositionally biased region" description="Low complexity" evidence="8">
    <location>
        <begin position="145"/>
        <end position="175"/>
    </location>
</feature>
<evidence type="ECO:0000256" key="4">
    <source>
        <dbReference type="ARBA" id="ARBA00022448"/>
    </source>
</evidence>
<dbReference type="SMART" id="SM00726">
    <property type="entry name" value="UIM"/>
    <property type="match status" value="1"/>
</dbReference>
<dbReference type="InterPro" id="IPR050670">
    <property type="entry name" value="STAM"/>
</dbReference>
<feature type="domain" description="SH3" evidence="9">
    <location>
        <begin position="222"/>
        <end position="281"/>
    </location>
</feature>
<dbReference type="SMART" id="SM00288">
    <property type="entry name" value="VHS"/>
    <property type="match status" value="1"/>
</dbReference>
<dbReference type="Pfam" id="PF00018">
    <property type="entry name" value="SH3_1"/>
    <property type="match status" value="1"/>
</dbReference>
<dbReference type="SUPFAM" id="SSF48464">
    <property type="entry name" value="ENTH/VHS domain"/>
    <property type="match status" value="1"/>
</dbReference>
<keyword evidence="5" id="KW-0967">Endosome</keyword>
<dbReference type="InterPro" id="IPR002014">
    <property type="entry name" value="VHS_dom"/>
</dbReference>
<accession>A0A6P8ICA8</accession>
<dbReference type="KEGG" id="aten:116298874"/>
<dbReference type="PRINTS" id="PR00499">
    <property type="entry name" value="P67PHOX"/>
</dbReference>
<evidence type="ECO:0000256" key="3">
    <source>
        <dbReference type="ARBA" id="ARBA00022443"/>
    </source>
</evidence>
<dbReference type="Proteomes" id="UP000515163">
    <property type="component" value="Unplaced"/>
</dbReference>
<keyword evidence="6" id="KW-0653">Protein transport</keyword>
<dbReference type="GO" id="GO:0035091">
    <property type="term" value="F:phosphatidylinositol binding"/>
    <property type="evidence" value="ECO:0007669"/>
    <property type="project" value="InterPro"/>
</dbReference>
<dbReference type="OrthoDB" id="10068368at2759"/>
<dbReference type="SUPFAM" id="SSF50044">
    <property type="entry name" value="SH3-domain"/>
    <property type="match status" value="1"/>
</dbReference>
<dbReference type="PROSITE" id="PS50002">
    <property type="entry name" value="SH3"/>
    <property type="match status" value="1"/>
</dbReference>
<dbReference type="CDD" id="cd03568">
    <property type="entry name" value="VHS_STAM"/>
    <property type="match status" value="1"/>
</dbReference>
<keyword evidence="4" id="KW-0813">Transport</keyword>
<dbReference type="PROSITE" id="PS50179">
    <property type="entry name" value="VHS"/>
    <property type="match status" value="1"/>
</dbReference>
<evidence type="ECO:0000256" key="6">
    <source>
        <dbReference type="ARBA" id="ARBA00022927"/>
    </source>
</evidence>
<keyword evidence="11" id="KW-1185">Reference proteome</keyword>
<dbReference type="GO" id="GO:0043328">
    <property type="term" value="P:protein transport to vacuole involved in ubiquitin-dependent protein catabolic process via the multivesicular body sorting pathway"/>
    <property type="evidence" value="ECO:0007669"/>
    <property type="project" value="TreeGrafter"/>
</dbReference>
<proteinExistence type="inferred from homology"/>
<dbReference type="InterPro" id="IPR003903">
    <property type="entry name" value="UIM_dom"/>
</dbReference>
<feature type="domain" description="VHS" evidence="10">
    <location>
        <begin position="17"/>
        <end position="145"/>
    </location>
</feature>
<dbReference type="GO" id="GO:0043130">
    <property type="term" value="F:ubiquitin binding"/>
    <property type="evidence" value="ECO:0007669"/>
    <property type="project" value="InterPro"/>
</dbReference>
<evidence type="ECO:0000256" key="2">
    <source>
        <dbReference type="ARBA" id="ARBA00009666"/>
    </source>
</evidence>
<feature type="compositionally biased region" description="Polar residues" evidence="8">
    <location>
        <begin position="534"/>
        <end position="550"/>
    </location>
</feature>
<dbReference type="PROSITE" id="PS50330">
    <property type="entry name" value="UIM"/>
    <property type="match status" value="1"/>
</dbReference>
<dbReference type="FunCoup" id="A0A6P8ICA8">
    <property type="interactions" value="3856"/>
</dbReference>
<keyword evidence="3 7" id="KW-0728">SH3 domain</keyword>
<reference evidence="12" key="1">
    <citation type="submission" date="2025-08" db="UniProtKB">
        <authorList>
            <consortium name="RefSeq"/>
        </authorList>
    </citation>
    <scope>IDENTIFICATION</scope>
    <source>
        <tissue evidence="12">Tentacle</tissue>
    </source>
</reference>
<dbReference type="PANTHER" id="PTHR45929">
    <property type="entry name" value="JAK PATHWAY SIGNAL TRANSDUCTION ADAPTOR MOLECULE"/>
    <property type="match status" value="1"/>
</dbReference>
<evidence type="ECO:0000256" key="8">
    <source>
        <dbReference type="SAM" id="MobiDB-lite"/>
    </source>
</evidence>
<protein>
    <submittedName>
        <fullName evidence="12">Signal transducing adapter molecule 1-like</fullName>
    </submittedName>
</protein>